<protein>
    <submittedName>
        <fullName evidence="1">Putative redox protein, regulator of disulfide bond formation (YhfA)</fullName>
    </submittedName>
</protein>
<dbReference type="InterPro" id="IPR003718">
    <property type="entry name" value="OsmC/Ohr_fam"/>
</dbReference>
<name>A0A075G957_9EURY</name>
<dbReference type="InterPro" id="IPR015946">
    <property type="entry name" value="KH_dom-like_a/b"/>
</dbReference>
<gene>
    <name evidence="1" type="primary">yhfA</name>
</gene>
<proteinExistence type="predicted"/>
<dbReference type="SUPFAM" id="SSF82784">
    <property type="entry name" value="OsmC-like"/>
    <property type="match status" value="1"/>
</dbReference>
<evidence type="ECO:0000313" key="1">
    <source>
        <dbReference type="EMBL" id="AIF00204.1"/>
    </source>
</evidence>
<accession>A0A075G957</accession>
<dbReference type="Gene3D" id="3.30.300.20">
    <property type="match status" value="1"/>
</dbReference>
<organism evidence="1">
    <name type="scientific">uncultured marine group II/III euryarchaeote KM3_12_E09</name>
    <dbReference type="NCBI Taxonomy" id="1457860"/>
    <lineage>
        <taxon>Archaea</taxon>
        <taxon>Methanobacteriati</taxon>
        <taxon>Methanobacteriota</taxon>
        <taxon>environmental samples</taxon>
    </lineage>
</organism>
<sequence>MKGDVSWTHGDGYVGTTSGGKRFSIYDESSPSPMEMVLHGHAACSMIDVVGGLKDRVENLEELTVAIEAERAPESPKVFTSVNMRYIVRGDVPEKLVRRIIENSHEKLCSVGIMITRAGATLDWSLEMNP</sequence>
<dbReference type="EMBL" id="KF900584">
    <property type="protein sequence ID" value="AIF00204.1"/>
    <property type="molecule type" value="Genomic_DNA"/>
</dbReference>
<dbReference type="AlphaFoldDB" id="A0A075G957"/>
<dbReference type="PANTHER" id="PTHR34352">
    <property type="entry name" value="PROTEIN YHFA"/>
    <property type="match status" value="1"/>
</dbReference>
<dbReference type="InterPro" id="IPR036102">
    <property type="entry name" value="OsmC/Ohrsf"/>
</dbReference>
<dbReference type="Pfam" id="PF02566">
    <property type="entry name" value="OsmC"/>
    <property type="match status" value="1"/>
</dbReference>
<dbReference type="PANTHER" id="PTHR34352:SF1">
    <property type="entry name" value="PROTEIN YHFA"/>
    <property type="match status" value="1"/>
</dbReference>
<reference evidence="1" key="1">
    <citation type="journal article" date="2014" name="Genome Biol. Evol.">
        <title>Pangenome evidence for extensive interdomain horizontal transfer affecting lineage core and shell genes in uncultured planktonic thaumarchaeota and euryarchaeota.</title>
        <authorList>
            <person name="Deschamps P."/>
            <person name="Zivanovic Y."/>
            <person name="Moreira D."/>
            <person name="Rodriguez-Valera F."/>
            <person name="Lopez-Garcia P."/>
        </authorList>
    </citation>
    <scope>NUCLEOTIDE SEQUENCE</scope>
</reference>